<name>A0A518B8G1_9BACT</name>
<organism evidence="2 3">
    <name type="scientific">Kolteria novifilia</name>
    <dbReference type="NCBI Taxonomy" id="2527975"/>
    <lineage>
        <taxon>Bacteria</taxon>
        <taxon>Pseudomonadati</taxon>
        <taxon>Planctomycetota</taxon>
        <taxon>Planctomycetia</taxon>
        <taxon>Kolteriales</taxon>
        <taxon>Kolteriaceae</taxon>
        <taxon>Kolteria</taxon>
    </lineage>
</organism>
<sequence precursor="true">MRILSFLCLFGLLTGSSAATGEEPLQVSGIYPHLTVYNGPDAKGRCKGSGGECGIGAVVPWAGKLWLITYSPHCPNGSADKLFTIDEDLALETRPESVGGTPAGRMIHRETEQLLIGPYLVDKKGDVRVIDPSVMPGRITAMARHLSDPANKVYYYDMEGMLYEADVNSLDVKKLFDKPVPGWHGKGAYTAQGRFVVANNGEMHAGGHSYKTLLVGGSPKSPEEMGVLAEWDGKNWKIVERKQFTDVTGPGGIEGNPDDESPLWSIGWDKRSVILKLLDKGKWLTYRLPKGTYTYDHRGGWYTEWPRIREVLPGKMLMDMHGVYYDFPKTFSATNSAGIRPLSSHLRYVPDFCGWNGQVVLAADDTSMLQNPMAGKSQSNLWFGTWEDLSNFGPRIGQGGPWINDVVKAGEASDPFLIGGYTRRAAHLKHDAESPVRFRFAVDRKGNGTWDEFESVEVPAGGYRFHTFPEDLDAEWIRVSADKNANATVFFQLSEPGKKTDPSLFASLADVDESAPFNAGIIRPGGTTKNLQYVQFGADGKNTYDAVDEALTFLRPSDDRSKQVERIAALEKDFKVDEASVIVEWKGKRYRLPKGNAAYDKSFPAGWPRGQRECVSERYLANWHGTFYEIPREGGIPKIKPVASHNKKIQDYCTWRGLLVMSGTKTDAMPDGNYFGSTDAGLWFGHIDDLWKLGKPVGHGGPWKATKVDAGDASDTYLMNGYDRKRLELSHDQDKPVTFTAEVNVAHDGWTTYETFTVQPGQRLEHAFPEAFGAYWIRFTTDKPCEATVMLTYE</sequence>
<keyword evidence="3" id="KW-1185">Reference proteome</keyword>
<feature type="chain" id="PRO_5021841835" evidence="1">
    <location>
        <begin position="20"/>
        <end position="794"/>
    </location>
</feature>
<gene>
    <name evidence="2" type="ORF">Pan216_41450</name>
</gene>
<evidence type="ECO:0000256" key="1">
    <source>
        <dbReference type="SAM" id="SignalP"/>
    </source>
</evidence>
<dbReference type="SUPFAM" id="SSF75011">
    <property type="entry name" value="3-carboxy-cis,cis-mucoante lactonizing enzyme"/>
    <property type="match status" value="1"/>
</dbReference>
<reference evidence="2 3" key="1">
    <citation type="submission" date="2019-02" db="EMBL/GenBank/DDBJ databases">
        <title>Deep-cultivation of Planctomycetes and their phenomic and genomic characterization uncovers novel biology.</title>
        <authorList>
            <person name="Wiegand S."/>
            <person name="Jogler M."/>
            <person name="Boedeker C."/>
            <person name="Pinto D."/>
            <person name="Vollmers J."/>
            <person name="Rivas-Marin E."/>
            <person name="Kohn T."/>
            <person name="Peeters S.H."/>
            <person name="Heuer A."/>
            <person name="Rast P."/>
            <person name="Oberbeckmann S."/>
            <person name="Bunk B."/>
            <person name="Jeske O."/>
            <person name="Meyerdierks A."/>
            <person name="Storesund J.E."/>
            <person name="Kallscheuer N."/>
            <person name="Luecker S."/>
            <person name="Lage O.M."/>
            <person name="Pohl T."/>
            <person name="Merkel B.J."/>
            <person name="Hornburger P."/>
            <person name="Mueller R.-W."/>
            <person name="Bruemmer F."/>
            <person name="Labrenz M."/>
            <person name="Spormann A.M."/>
            <person name="Op den Camp H."/>
            <person name="Overmann J."/>
            <person name="Amann R."/>
            <person name="Jetten M.S.M."/>
            <person name="Mascher T."/>
            <person name="Medema M.H."/>
            <person name="Devos D.P."/>
            <person name="Kaster A.-K."/>
            <person name="Ovreas L."/>
            <person name="Rohde M."/>
            <person name="Galperin M.Y."/>
            <person name="Jogler C."/>
        </authorList>
    </citation>
    <scope>NUCLEOTIDE SEQUENCE [LARGE SCALE GENOMIC DNA]</scope>
    <source>
        <strain evidence="2 3">Pan216</strain>
    </source>
</reference>
<dbReference type="EMBL" id="CP036279">
    <property type="protein sequence ID" value="QDU63267.1"/>
    <property type="molecule type" value="Genomic_DNA"/>
</dbReference>
<protein>
    <submittedName>
        <fullName evidence="2">Uncharacterized protein</fullName>
    </submittedName>
</protein>
<dbReference type="KEGG" id="knv:Pan216_41450"/>
<evidence type="ECO:0000313" key="3">
    <source>
        <dbReference type="Proteomes" id="UP000317093"/>
    </source>
</evidence>
<proteinExistence type="predicted"/>
<dbReference type="OrthoDB" id="9758853at2"/>
<dbReference type="Proteomes" id="UP000317093">
    <property type="component" value="Chromosome"/>
</dbReference>
<keyword evidence="1" id="KW-0732">Signal</keyword>
<feature type="signal peptide" evidence="1">
    <location>
        <begin position="1"/>
        <end position="19"/>
    </location>
</feature>
<accession>A0A518B8G1</accession>
<dbReference type="AlphaFoldDB" id="A0A518B8G1"/>
<evidence type="ECO:0000313" key="2">
    <source>
        <dbReference type="EMBL" id="QDU63267.1"/>
    </source>
</evidence>